<dbReference type="InterPro" id="IPR017853">
    <property type="entry name" value="GH"/>
</dbReference>
<dbReference type="InterPro" id="IPR013783">
    <property type="entry name" value="Ig-like_fold"/>
</dbReference>
<dbReference type="Gene3D" id="2.60.40.10">
    <property type="entry name" value="Immunoglobulins"/>
    <property type="match status" value="3"/>
</dbReference>
<name>A0ABS4JGZ3_9BACL</name>
<feature type="domain" description="GH18" evidence="13">
    <location>
        <begin position="42"/>
        <end position="452"/>
    </location>
</feature>
<dbReference type="InterPro" id="IPR050314">
    <property type="entry name" value="Glycosyl_Hydrlase_18"/>
</dbReference>
<sequence length="791" mass="82397">MSIFKMRGSKAARALAVLSLTAALVIPVVSGVPTNASAADSYKIVGYYPSWAAYGRAFNVTDIDASKVDFINYAFADIAWNGRHGNPDPTGPNSTTWPTQDEKSQTINVPNGTIVLGDPWIDGGKSFAGDTWDQPLSGNLNQLIQLKKKNPNLKTIISVGGWTWSNRFSDVAATQATREVFANSAVDFIHKYSFDGVDLDWEYPVSGGLAGNSYSAADKQNYTLLLQEIRNKLDAAGAKDGKKYYLTIASGASNSYINNTELDKINKIVDWINIMTYDFNGGWQTISAHNAPLYLDPAAVTAGVPNADTFNVDTAVTNYLKAGVTASKLVLGLPFYGRGWDGIGATNNGEYQTGTGASQAGTWENGVFDFNDLEANYINKNGYTRYWNDTAKVPFLYNPSNKRFISYDDAQSIGIKADYIKSKGLGGGMFWELSSDRNKTLQNKLRSVLGTPATTGDTQAPTAPAGLTSTAKTSNSVTLSWTASTDNVGVTGYDVYNGSTLAASVTGTTATISGLTANTAYSFTVKAKDAANNSSAASSAVSVTTSAGTTTDTQAPTAPTALSTTAKTATSVSLSWGASTDNVGVTGYNIYNGSTLVTTVTGTSATVSSLTANTAYSFTVKAKDAAGNLSAASSALSVTTNAATTTDTQAPTAPASLTSTAKTTTSVSLSWNAATDNVGVTGYDVYNGSTLAASVTGTSATVSGLTAGTTYSFTVKAKDAAGNVSAASSALSVKTTDATTTPGGATAWAPGVAYTAGQLVTYNGKTYKVLQPHTSLNGWEPSNVPALFQLQ</sequence>
<dbReference type="CDD" id="cd06548">
    <property type="entry name" value="GH18_chitinase"/>
    <property type="match status" value="1"/>
</dbReference>
<feature type="signal peptide" evidence="11">
    <location>
        <begin position="1"/>
        <end position="38"/>
    </location>
</feature>
<evidence type="ECO:0000256" key="5">
    <source>
        <dbReference type="ARBA" id="ARBA00023024"/>
    </source>
</evidence>
<evidence type="ECO:0000256" key="6">
    <source>
        <dbReference type="ARBA" id="ARBA00023277"/>
    </source>
</evidence>
<dbReference type="GO" id="GO:0008843">
    <property type="term" value="F:endochitinase activity"/>
    <property type="evidence" value="ECO:0007669"/>
    <property type="project" value="UniProtKB-EC"/>
</dbReference>
<dbReference type="SMART" id="SM00495">
    <property type="entry name" value="ChtBD3"/>
    <property type="match status" value="1"/>
</dbReference>
<evidence type="ECO:0000256" key="3">
    <source>
        <dbReference type="ARBA" id="ARBA00012729"/>
    </source>
</evidence>
<accession>A0ABS4JGZ3</accession>
<keyword evidence="7 9" id="KW-0326">Glycosidase</keyword>
<dbReference type="Pfam" id="PF00704">
    <property type="entry name" value="Glyco_hydro_18"/>
    <property type="match status" value="1"/>
</dbReference>
<dbReference type="PROSITE" id="PS51910">
    <property type="entry name" value="GH18_2"/>
    <property type="match status" value="1"/>
</dbReference>
<keyword evidence="11" id="KW-0732">Signal</keyword>
<evidence type="ECO:0000259" key="12">
    <source>
        <dbReference type="PROSITE" id="PS50853"/>
    </source>
</evidence>
<evidence type="ECO:0000256" key="1">
    <source>
        <dbReference type="ARBA" id="ARBA00000822"/>
    </source>
</evidence>
<evidence type="ECO:0000313" key="14">
    <source>
        <dbReference type="EMBL" id="MBP2000991.1"/>
    </source>
</evidence>
<dbReference type="EC" id="3.2.1.14" evidence="3"/>
<evidence type="ECO:0000256" key="10">
    <source>
        <dbReference type="SAM" id="MobiDB-lite"/>
    </source>
</evidence>
<evidence type="ECO:0000256" key="9">
    <source>
        <dbReference type="RuleBase" id="RU000489"/>
    </source>
</evidence>
<dbReference type="InterPro" id="IPR001579">
    <property type="entry name" value="Glyco_hydro_18_chit_AS"/>
</dbReference>
<dbReference type="SUPFAM" id="SSF49265">
    <property type="entry name" value="Fibronectin type III"/>
    <property type="match status" value="2"/>
</dbReference>
<dbReference type="InterPro" id="IPR011583">
    <property type="entry name" value="Chitinase_II/V-like_cat"/>
</dbReference>
<proteinExistence type="inferred from homology"/>
<keyword evidence="15" id="KW-1185">Reference proteome</keyword>
<dbReference type="PANTHER" id="PTHR11177:SF317">
    <property type="entry name" value="CHITINASE 12-RELATED"/>
    <property type="match status" value="1"/>
</dbReference>
<dbReference type="PROSITE" id="PS01095">
    <property type="entry name" value="GH18_1"/>
    <property type="match status" value="1"/>
</dbReference>
<evidence type="ECO:0000313" key="15">
    <source>
        <dbReference type="Proteomes" id="UP001519288"/>
    </source>
</evidence>
<evidence type="ECO:0000256" key="8">
    <source>
        <dbReference type="ARBA" id="ARBA00023326"/>
    </source>
</evidence>
<keyword evidence="4 9" id="KW-0378">Hydrolase</keyword>
<dbReference type="InterPro" id="IPR036573">
    <property type="entry name" value="CBM_sf_5/12"/>
</dbReference>
<evidence type="ECO:0000256" key="4">
    <source>
        <dbReference type="ARBA" id="ARBA00022801"/>
    </source>
</evidence>
<gene>
    <name evidence="14" type="ORF">J2Z69_002034</name>
</gene>
<evidence type="ECO:0000259" key="13">
    <source>
        <dbReference type="PROSITE" id="PS51910"/>
    </source>
</evidence>
<feature type="domain" description="Fibronectin type-III" evidence="12">
    <location>
        <begin position="653"/>
        <end position="738"/>
    </location>
</feature>
<keyword evidence="5" id="KW-0146">Chitin degradation</keyword>
<evidence type="ECO:0000256" key="11">
    <source>
        <dbReference type="SAM" id="SignalP"/>
    </source>
</evidence>
<keyword evidence="6" id="KW-0119">Carbohydrate metabolism</keyword>
<feature type="domain" description="Fibronectin type-III" evidence="12">
    <location>
        <begin position="463"/>
        <end position="548"/>
    </location>
</feature>
<dbReference type="Proteomes" id="UP001519288">
    <property type="component" value="Unassembled WGS sequence"/>
</dbReference>
<dbReference type="InterPro" id="IPR003961">
    <property type="entry name" value="FN3_dom"/>
</dbReference>
<dbReference type="Pfam" id="PF00041">
    <property type="entry name" value="fn3"/>
    <property type="match status" value="3"/>
</dbReference>
<feature type="region of interest" description="Disordered" evidence="10">
    <location>
        <begin position="84"/>
        <end position="104"/>
    </location>
</feature>
<evidence type="ECO:0000256" key="2">
    <source>
        <dbReference type="ARBA" id="ARBA00009121"/>
    </source>
</evidence>
<organism evidence="14 15">
    <name type="scientific">Paenibacillus shirakamiensis</name>
    <dbReference type="NCBI Taxonomy" id="1265935"/>
    <lineage>
        <taxon>Bacteria</taxon>
        <taxon>Bacillati</taxon>
        <taxon>Bacillota</taxon>
        <taxon>Bacilli</taxon>
        <taxon>Bacillales</taxon>
        <taxon>Paenibacillaceae</taxon>
        <taxon>Paenibacillus</taxon>
    </lineage>
</organism>
<feature type="compositionally biased region" description="Polar residues" evidence="10">
    <location>
        <begin position="452"/>
        <end position="470"/>
    </location>
</feature>
<dbReference type="InterPro" id="IPR029070">
    <property type="entry name" value="Chitinase_insertion_sf"/>
</dbReference>
<dbReference type="Gene3D" id="3.20.20.80">
    <property type="entry name" value="Glycosidases"/>
    <property type="match status" value="1"/>
</dbReference>
<dbReference type="Pfam" id="PF02839">
    <property type="entry name" value="CBM_5_12"/>
    <property type="match status" value="1"/>
</dbReference>
<dbReference type="InterPro" id="IPR036116">
    <property type="entry name" value="FN3_sf"/>
</dbReference>
<feature type="region of interest" description="Disordered" evidence="10">
    <location>
        <begin position="449"/>
        <end position="470"/>
    </location>
</feature>
<dbReference type="EMBL" id="JAGGLD010000003">
    <property type="protein sequence ID" value="MBP2000991.1"/>
    <property type="molecule type" value="Genomic_DNA"/>
</dbReference>
<comment type="caution">
    <text evidence="14">The sequence shown here is derived from an EMBL/GenBank/DDBJ whole genome shotgun (WGS) entry which is preliminary data.</text>
</comment>
<feature type="compositionally biased region" description="Polar residues" evidence="10">
    <location>
        <begin position="91"/>
        <end position="104"/>
    </location>
</feature>
<dbReference type="SUPFAM" id="SSF51055">
    <property type="entry name" value="Carbohydrate binding domain"/>
    <property type="match status" value="1"/>
</dbReference>
<evidence type="ECO:0000256" key="7">
    <source>
        <dbReference type="ARBA" id="ARBA00023295"/>
    </source>
</evidence>
<dbReference type="InterPro" id="IPR001223">
    <property type="entry name" value="Glyco_hydro18_cat"/>
</dbReference>
<dbReference type="Gene3D" id="2.10.10.20">
    <property type="entry name" value="Carbohydrate-binding module superfamily 5/12"/>
    <property type="match status" value="1"/>
</dbReference>
<dbReference type="PROSITE" id="PS50853">
    <property type="entry name" value="FN3"/>
    <property type="match status" value="3"/>
</dbReference>
<feature type="domain" description="Fibronectin type-III" evidence="12">
    <location>
        <begin position="558"/>
        <end position="643"/>
    </location>
</feature>
<dbReference type="SMART" id="SM00060">
    <property type="entry name" value="FN3"/>
    <property type="match status" value="3"/>
</dbReference>
<dbReference type="CDD" id="cd12214">
    <property type="entry name" value="ChiA1_BD"/>
    <property type="match status" value="1"/>
</dbReference>
<dbReference type="InterPro" id="IPR003610">
    <property type="entry name" value="CBM5/12"/>
</dbReference>
<comment type="catalytic activity">
    <reaction evidence="1">
        <text>Random endo-hydrolysis of N-acetyl-beta-D-glucosaminide (1-&gt;4)-beta-linkages in chitin and chitodextrins.</text>
        <dbReference type="EC" id="3.2.1.14"/>
    </reaction>
</comment>
<dbReference type="SUPFAM" id="SSF51445">
    <property type="entry name" value="(Trans)glycosidases"/>
    <property type="match status" value="1"/>
</dbReference>
<dbReference type="Gene3D" id="3.10.50.10">
    <property type="match status" value="1"/>
</dbReference>
<dbReference type="SUPFAM" id="SSF54556">
    <property type="entry name" value="Chitinase insertion domain"/>
    <property type="match status" value="1"/>
</dbReference>
<protein>
    <recommendedName>
        <fullName evidence="3">chitinase</fullName>
        <ecNumber evidence="3">3.2.1.14</ecNumber>
    </recommendedName>
</protein>
<dbReference type="SMART" id="SM00636">
    <property type="entry name" value="Glyco_18"/>
    <property type="match status" value="1"/>
</dbReference>
<feature type="chain" id="PRO_5045245644" description="chitinase" evidence="11">
    <location>
        <begin position="39"/>
        <end position="791"/>
    </location>
</feature>
<dbReference type="RefSeq" id="WP_209861624.1">
    <property type="nucleotide sequence ID" value="NZ_JAGGLD010000003.1"/>
</dbReference>
<reference evidence="14 15" key="1">
    <citation type="submission" date="2021-03" db="EMBL/GenBank/DDBJ databases">
        <title>Genomic Encyclopedia of Type Strains, Phase IV (KMG-IV): sequencing the most valuable type-strain genomes for metagenomic binning, comparative biology and taxonomic classification.</title>
        <authorList>
            <person name="Goeker M."/>
        </authorList>
    </citation>
    <scope>NUCLEOTIDE SEQUENCE [LARGE SCALE GENOMIC DNA]</scope>
    <source>
        <strain evidence="14 15">DSM 26806</strain>
    </source>
</reference>
<keyword evidence="8" id="KW-0624">Polysaccharide degradation</keyword>
<dbReference type="CDD" id="cd00063">
    <property type="entry name" value="FN3"/>
    <property type="match status" value="3"/>
</dbReference>
<comment type="similarity">
    <text evidence="2">Belongs to the glycosyl hydrolase 18 family. Chitinase class II subfamily.</text>
</comment>
<dbReference type="PANTHER" id="PTHR11177">
    <property type="entry name" value="CHITINASE"/>
    <property type="match status" value="1"/>
</dbReference>